<evidence type="ECO:0000313" key="2">
    <source>
        <dbReference type="Proteomes" id="UP000652761"/>
    </source>
</evidence>
<comment type="caution">
    <text evidence="1">The sequence shown here is derived from an EMBL/GenBank/DDBJ whole genome shotgun (WGS) entry which is preliminary data.</text>
</comment>
<keyword evidence="2" id="KW-1185">Reference proteome</keyword>
<evidence type="ECO:0000313" key="1">
    <source>
        <dbReference type="EMBL" id="MQM19159.1"/>
    </source>
</evidence>
<organism evidence="1 2">
    <name type="scientific">Colocasia esculenta</name>
    <name type="common">Wild taro</name>
    <name type="synonym">Arum esculentum</name>
    <dbReference type="NCBI Taxonomy" id="4460"/>
    <lineage>
        <taxon>Eukaryota</taxon>
        <taxon>Viridiplantae</taxon>
        <taxon>Streptophyta</taxon>
        <taxon>Embryophyta</taxon>
        <taxon>Tracheophyta</taxon>
        <taxon>Spermatophyta</taxon>
        <taxon>Magnoliopsida</taxon>
        <taxon>Liliopsida</taxon>
        <taxon>Araceae</taxon>
        <taxon>Aroideae</taxon>
        <taxon>Colocasieae</taxon>
        <taxon>Colocasia</taxon>
    </lineage>
</organism>
<sequence>MAGEWWLSCGRSSLTFREIAIRVLPYISSSSGCERNWNMFALIHTKVRSQLSHKRLDSLVYVHYNMRLRLKHVQMNAKKGEGDYDPIDMSLP</sequence>
<reference evidence="1" key="1">
    <citation type="submission" date="2017-07" db="EMBL/GenBank/DDBJ databases">
        <title>Taro Niue Genome Assembly and Annotation.</title>
        <authorList>
            <person name="Atibalentja N."/>
            <person name="Keating K."/>
            <person name="Fields C.J."/>
        </authorList>
    </citation>
    <scope>NUCLEOTIDE SEQUENCE</scope>
    <source>
        <strain evidence="1">Niue_2</strain>
        <tissue evidence="1">Leaf</tissue>
    </source>
</reference>
<gene>
    <name evidence="1" type="ORF">Taro_052160</name>
</gene>
<accession>A0A843XHV9</accession>
<dbReference type="OrthoDB" id="651094at2759"/>
<dbReference type="SUPFAM" id="SSF53098">
    <property type="entry name" value="Ribonuclease H-like"/>
    <property type="match status" value="1"/>
</dbReference>
<dbReference type="InterPro" id="IPR012337">
    <property type="entry name" value="RNaseH-like_sf"/>
</dbReference>
<name>A0A843XHV9_COLES</name>
<dbReference type="Proteomes" id="UP000652761">
    <property type="component" value="Unassembled WGS sequence"/>
</dbReference>
<proteinExistence type="predicted"/>
<evidence type="ECO:0008006" key="3">
    <source>
        <dbReference type="Google" id="ProtNLM"/>
    </source>
</evidence>
<dbReference type="EMBL" id="NMUH01008705">
    <property type="protein sequence ID" value="MQM19159.1"/>
    <property type="molecule type" value="Genomic_DNA"/>
</dbReference>
<protein>
    <recommendedName>
        <fullName evidence="3">HAT C-terminal dimerisation domain-containing protein</fullName>
    </recommendedName>
</protein>
<dbReference type="AlphaFoldDB" id="A0A843XHV9"/>